<accession>A0A6L5YD47</accession>
<dbReference type="CDD" id="cd18137">
    <property type="entry name" value="HLD_clamp_pol_III_gamma_tau"/>
    <property type="match status" value="1"/>
</dbReference>
<dbReference type="Pfam" id="PF13177">
    <property type="entry name" value="DNA_pol3_delta2"/>
    <property type="match status" value="1"/>
</dbReference>
<dbReference type="EC" id="2.7.7.7" evidence="8"/>
<evidence type="ECO:0000256" key="6">
    <source>
        <dbReference type="ARBA" id="ARBA00022932"/>
    </source>
</evidence>
<dbReference type="NCBIfam" id="NF004046">
    <property type="entry name" value="PRK05563.1"/>
    <property type="match status" value="1"/>
</dbReference>
<dbReference type="InterPro" id="IPR050238">
    <property type="entry name" value="DNA_Rep/Repair_Clamp_Loader"/>
</dbReference>
<feature type="region of interest" description="Disordered" evidence="9">
    <location>
        <begin position="562"/>
        <end position="612"/>
    </location>
</feature>
<proteinExistence type="inferred from homology"/>
<sequence length="640" mass="69892">MYISLYRRYRPQKFSDVVGQSAAIGVITRAIESGAIGHAYLFSGPRGCGKTTVARLFAKAANCPHRTGAEPCNECETCRAIREGSCLDVIEIDGASNNSVDEIRNLKEHVALASFTCKYKVYIIDEVHMLSISAFNALLKTLEEPPERVIFVLATTAPHKVPVTIRSRCQHIPFHGMTLEQIVNRLQRVAEAERLDSRDEALWEIARNSEGGMRDALSLMEQAIALGAGSVTRETVDKLLGGGSSSSIRQWLSDSHATPENSLPILESLFRSGAEPERFLSALFVCVRNLWLQKRWGEKILRALALSEEERQWLAQEKDFLPLPHLEELMARIASLLPQVRRGLSTDVLCGLLVGWTLKSAASEVPPDGKTASSATEVSSGERAARIRSDARETVVPAFAPTQNSLSEGTASAAQKRQTSPETEIPSYEKAAGAESGISPSAAEVPVAETIGSPAPLHNNVKDALLSALGKKPNVAVPLCLADIVYDRERQELGILLNEDDVQAYEALNSERMAKAAQSVLHLNDLAVQSIKLQCGSRVELFDHLDAEPAPENAPLQLALAEDKPRKESPRENFLRHDAETADSERLEKRNSQPDKNAPSSPSTKNSSLADYLRGTFMEGDLLYCRPNESADDAPDGNDS</sequence>
<dbReference type="PANTHER" id="PTHR11669:SF0">
    <property type="entry name" value="PROTEIN STICHEL-LIKE 2"/>
    <property type="match status" value="1"/>
</dbReference>
<dbReference type="Proteomes" id="UP000473699">
    <property type="component" value="Unassembled WGS sequence"/>
</dbReference>
<dbReference type="Pfam" id="PF22608">
    <property type="entry name" value="DNAX_ATPase_lid"/>
    <property type="match status" value="1"/>
</dbReference>
<dbReference type="GO" id="GO:0005524">
    <property type="term" value="F:ATP binding"/>
    <property type="evidence" value="ECO:0007669"/>
    <property type="project" value="UniProtKB-KW"/>
</dbReference>
<evidence type="ECO:0000256" key="8">
    <source>
        <dbReference type="RuleBase" id="RU364063"/>
    </source>
</evidence>
<feature type="compositionally biased region" description="Polar residues" evidence="9">
    <location>
        <begin position="594"/>
        <end position="609"/>
    </location>
</feature>
<dbReference type="Gene3D" id="1.10.8.60">
    <property type="match status" value="1"/>
</dbReference>
<dbReference type="InterPro" id="IPR012763">
    <property type="entry name" value="DNA_pol_III_sug/sutau_N"/>
</dbReference>
<comment type="function">
    <text evidence="8">DNA polymerase III is a complex, multichain enzyme responsible for most of the replicative synthesis in bacteria. This DNA polymerase also exhibits 3' to 5' exonuclease activity.</text>
</comment>
<feature type="compositionally biased region" description="Basic and acidic residues" evidence="9">
    <location>
        <begin position="562"/>
        <end position="593"/>
    </location>
</feature>
<feature type="compositionally biased region" description="Polar residues" evidence="9">
    <location>
        <begin position="401"/>
        <end position="422"/>
    </location>
</feature>
<feature type="region of interest" description="Disordered" evidence="9">
    <location>
        <begin position="363"/>
        <end position="439"/>
    </location>
</feature>
<evidence type="ECO:0000256" key="4">
    <source>
        <dbReference type="ARBA" id="ARBA00022833"/>
    </source>
</evidence>
<gene>
    <name evidence="8 11" type="primary">dnaX</name>
    <name evidence="11" type="ORF">FYJ74_08765</name>
</gene>
<dbReference type="PRINTS" id="PR00300">
    <property type="entry name" value="CLPPROTEASEA"/>
</dbReference>
<dbReference type="InterPro" id="IPR001270">
    <property type="entry name" value="ClpA/B"/>
</dbReference>
<keyword evidence="3 8" id="KW-0547">Nucleotide-binding</keyword>
<name>A0A6L5YD47_9BACT</name>
<evidence type="ECO:0000259" key="10">
    <source>
        <dbReference type="SMART" id="SM00382"/>
    </source>
</evidence>
<dbReference type="GO" id="GO:0009360">
    <property type="term" value="C:DNA polymerase III complex"/>
    <property type="evidence" value="ECO:0007669"/>
    <property type="project" value="InterPro"/>
</dbReference>
<dbReference type="CDD" id="cd00009">
    <property type="entry name" value="AAA"/>
    <property type="match status" value="1"/>
</dbReference>
<dbReference type="SMART" id="SM00382">
    <property type="entry name" value="AAA"/>
    <property type="match status" value="1"/>
</dbReference>
<evidence type="ECO:0000256" key="5">
    <source>
        <dbReference type="ARBA" id="ARBA00022840"/>
    </source>
</evidence>
<evidence type="ECO:0000256" key="9">
    <source>
        <dbReference type="SAM" id="MobiDB-lite"/>
    </source>
</evidence>
<comment type="similarity">
    <text evidence="1 8">Belongs to the DnaX/STICHEL family.</text>
</comment>
<dbReference type="EMBL" id="VUNH01000009">
    <property type="protein sequence ID" value="MST56120.1"/>
    <property type="molecule type" value="Genomic_DNA"/>
</dbReference>
<dbReference type="FunFam" id="1.10.8.60:FF:000013">
    <property type="entry name" value="DNA polymerase III subunit gamma/tau"/>
    <property type="match status" value="1"/>
</dbReference>
<evidence type="ECO:0000313" key="12">
    <source>
        <dbReference type="Proteomes" id="UP000473699"/>
    </source>
</evidence>
<evidence type="ECO:0000313" key="11">
    <source>
        <dbReference type="EMBL" id="MST56120.1"/>
    </source>
</evidence>
<reference evidence="11 12" key="1">
    <citation type="submission" date="2019-08" db="EMBL/GenBank/DDBJ databases">
        <title>In-depth cultivation of the pig gut microbiome towards novel bacterial diversity and tailored functional studies.</title>
        <authorList>
            <person name="Wylensek D."/>
            <person name="Hitch T.C.A."/>
            <person name="Clavel T."/>
        </authorList>
    </citation>
    <scope>NUCLEOTIDE SEQUENCE [LARGE SCALE GENOMIC DNA]</scope>
    <source>
        <strain evidence="11 12">SM-530-WT-4B</strain>
    </source>
</reference>
<comment type="catalytic activity">
    <reaction evidence="7 8">
        <text>DNA(n) + a 2'-deoxyribonucleoside 5'-triphosphate = DNA(n+1) + diphosphate</text>
        <dbReference type="Rhea" id="RHEA:22508"/>
        <dbReference type="Rhea" id="RHEA-COMP:17339"/>
        <dbReference type="Rhea" id="RHEA-COMP:17340"/>
        <dbReference type="ChEBI" id="CHEBI:33019"/>
        <dbReference type="ChEBI" id="CHEBI:61560"/>
        <dbReference type="ChEBI" id="CHEBI:173112"/>
        <dbReference type="EC" id="2.7.7.7"/>
    </reaction>
</comment>
<dbReference type="GO" id="GO:0046872">
    <property type="term" value="F:metal ion binding"/>
    <property type="evidence" value="ECO:0007669"/>
    <property type="project" value="UniProtKB-KW"/>
</dbReference>
<dbReference type="GO" id="GO:0006261">
    <property type="term" value="P:DNA-templated DNA replication"/>
    <property type="evidence" value="ECO:0007669"/>
    <property type="project" value="TreeGrafter"/>
</dbReference>
<protein>
    <recommendedName>
        <fullName evidence="8">DNA polymerase III subunit gamma/tau</fullName>
        <ecNumber evidence="8">2.7.7.7</ecNumber>
    </recommendedName>
</protein>
<dbReference type="PANTHER" id="PTHR11669">
    <property type="entry name" value="REPLICATION FACTOR C / DNA POLYMERASE III GAMMA-TAU SUBUNIT"/>
    <property type="match status" value="1"/>
</dbReference>
<keyword evidence="4" id="KW-0862">Zinc</keyword>
<evidence type="ECO:0000256" key="2">
    <source>
        <dbReference type="ARBA" id="ARBA00022723"/>
    </source>
</evidence>
<dbReference type="SUPFAM" id="SSF52540">
    <property type="entry name" value="P-loop containing nucleoside triphosphate hydrolases"/>
    <property type="match status" value="1"/>
</dbReference>
<dbReference type="GO" id="GO:0003887">
    <property type="term" value="F:DNA-directed DNA polymerase activity"/>
    <property type="evidence" value="ECO:0007669"/>
    <property type="project" value="UniProtKB-KW"/>
</dbReference>
<dbReference type="AlphaFoldDB" id="A0A6L5YD47"/>
<evidence type="ECO:0000256" key="1">
    <source>
        <dbReference type="ARBA" id="ARBA00006360"/>
    </source>
</evidence>
<dbReference type="InterPro" id="IPR003593">
    <property type="entry name" value="AAA+_ATPase"/>
</dbReference>
<keyword evidence="5 8" id="KW-0067">ATP-binding</keyword>
<keyword evidence="12" id="KW-1185">Reference proteome</keyword>
<keyword evidence="8 11" id="KW-0808">Transferase</keyword>
<keyword evidence="6 8" id="KW-0239">DNA-directed DNA polymerase</keyword>
<dbReference type="InterPro" id="IPR027417">
    <property type="entry name" value="P-loop_NTPase"/>
</dbReference>
<evidence type="ECO:0000256" key="3">
    <source>
        <dbReference type="ARBA" id="ARBA00022741"/>
    </source>
</evidence>
<keyword evidence="2" id="KW-0479">Metal-binding</keyword>
<dbReference type="RefSeq" id="WP_326830915.1">
    <property type="nucleotide sequence ID" value="NZ_VUNH01000009.1"/>
</dbReference>
<keyword evidence="8 11" id="KW-0548">Nucleotidyltransferase</keyword>
<feature type="domain" description="AAA+ ATPase" evidence="10">
    <location>
        <begin position="36"/>
        <end position="178"/>
    </location>
</feature>
<dbReference type="NCBIfam" id="TIGR02397">
    <property type="entry name" value="dnaX_nterm"/>
    <property type="match status" value="1"/>
</dbReference>
<evidence type="ECO:0000256" key="7">
    <source>
        <dbReference type="ARBA" id="ARBA00049244"/>
    </source>
</evidence>
<comment type="subunit">
    <text evidence="8">DNA polymerase III contains a core (composed of alpha, epsilon and theta chains) that associates with a tau subunit. This core dimerizes to form the POLIII' complex. PolIII' associates with the gamma complex (composed of gamma, delta, delta', psi and chi chains) and with the beta chain to form the complete DNA polymerase III complex.</text>
</comment>
<dbReference type="FunFam" id="3.40.50.300:FF:000014">
    <property type="entry name" value="DNA polymerase III subunit gamma/tau"/>
    <property type="match status" value="1"/>
</dbReference>
<dbReference type="InterPro" id="IPR045085">
    <property type="entry name" value="HLD_clamp_pol_III_gamma_tau"/>
</dbReference>
<keyword evidence="8" id="KW-0235">DNA replication</keyword>
<feature type="compositionally biased region" description="Basic and acidic residues" evidence="9">
    <location>
        <begin position="383"/>
        <end position="393"/>
    </location>
</feature>
<comment type="caution">
    <text evidence="11">The sequence shown here is derived from an EMBL/GenBank/DDBJ whole genome shotgun (WGS) entry which is preliminary data.</text>
</comment>
<dbReference type="Gene3D" id="3.40.50.300">
    <property type="entry name" value="P-loop containing nucleotide triphosphate hydrolases"/>
    <property type="match status" value="1"/>
</dbReference>
<organism evidence="11 12">
    <name type="scientific">Pyramidobacter porci</name>
    <dbReference type="NCBI Taxonomy" id="2605789"/>
    <lineage>
        <taxon>Bacteria</taxon>
        <taxon>Thermotogati</taxon>
        <taxon>Synergistota</taxon>
        <taxon>Synergistia</taxon>
        <taxon>Synergistales</taxon>
        <taxon>Dethiosulfovibrionaceae</taxon>
        <taxon>Pyramidobacter</taxon>
    </lineage>
</organism>